<reference evidence="12" key="2">
    <citation type="submission" date="2025-08" db="UniProtKB">
        <authorList>
            <consortium name="Ensembl"/>
        </authorList>
    </citation>
    <scope>IDENTIFICATION</scope>
</reference>
<evidence type="ECO:0000256" key="11">
    <source>
        <dbReference type="SAM" id="MobiDB-lite"/>
    </source>
</evidence>
<evidence type="ECO:0000256" key="7">
    <source>
        <dbReference type="ARBA" id="ARBA00022989"/>
    </source>
</evidence>
<dbReference type="PANTHER" id="PTHR13448">
    <property type="entry name" value="TRANSMEMBRANE PROTEIN 214"/>
    <property type="match status" value="1"/>
</dbReference>
<evidence type="ECO:0000256" key="5">
    <source>
        <dbReference type="ARBA" id="ARBA00022703"/>
    </source>
</evidence>
<comment type="subcellular location">
    <subcellularLocation>
        <location evidence="1">Endoplasmic reticulum membrane</location>
        <topology evidence="1">Multi-pass membrane protein</topology>
    </subcellularLocation>
</comment>
<evidence type="ECO:0000256" key="9">
    <source>
        <dbReference type="ARBA" id="ARBA00023180"/>
    </source>
</evidence>
<dbReference type="GO" id="GO:0005789">
    <property type="term" value="C:endoplasmic reticulum membrane"/>
    <property type="evidence" value="ECO:0007669"/>
    <property type="project" value="UniProtKB-SubCell"/>
</dbReference>
<reference evidence="12" key="3">
    <citation type="submission" date="2025-09" db="UniProtKB">
        <authorList>
            <consortium name="Ensembl"/>
        </authorList>
    </citation>
    <scope>IDENTIFICATION</scope>
</reference>
<evidence type="ECO:0000256" key="4">
    <source>
        <dbReference type="ARBA" id="ARBA00022692"/>
    </source>
</evidence>
<evidence type="ECO:0000256" key="6">
    <source>
        <dbReference type="ARBA" id="ARBA00022824"/>
    </source>
</evidence>
<dbReference type="PANTHER" id="PTHR13448:SF0">
    <property type="entry name" value="TRANSMEMBRANE PROTEIN 214"/>
    <property type="match status" value="1"/>
</dbReference>
<dbReference type="eggNOG" id="KOG4467">
    <property type="taxonomic scope" value="Eukaryota"/>
</dbReference>
<evidence type="ECO:0000313" key="12">
    <source>
        <dbReference type="Ensembl" id="ENSCSAVP00000016141.1"/>
    </source>
</evidence>
<comment type="subunit">
    <text evidence="3">Constitutively interacts with CASP4; required for the localization of procaspase 4 to the ER.</text>
</comment>
<keyword evidence="5" id="KW-0053">Apoptosis</keyword>
<accession>H2ZEX5</accession>
<protein>
    <submittedName>
        <fullName evidence="12">Uncharacterized protein</fullName>
    </submittedName>
</protein>
<dbReference type="FunCoup" id="H2ZEX5">
    <property type="interactions" value="47"/>
</dbReference>
<evidence type="ECO:0000313" key="13">
    <source>
        <dbReference type="Proteomes" id="UP000007875"/>
    </source>
</evidence>
<evidence type="ECO:0000256" key="10">
    <source>
        <dbReference type="ARBA" id="ARBA00024938"/>
    </source>
</evidence>
<keyword evidence="8" id="KW-0472">Membrane</keyword>
<dbReference type="AlphaFoldDB" id="H2ZEX5"/>
<keyword evidence="7" id="KW-1133">Transmembrane helix</keyword>
<proteinExistence type="inferred from homology"/>
<name>H2ZEX5_CIOSA</name>
<keyword evidence="6" id="KW-0256">Endoplasmic reticulum</keyword>
<dbReference type="STRING" id="51511.ENSCSAVP00000016141"/>
<dbReference type="HOGENOM" id="CLU_637098_0_0_1"/>
<dbReference type="GeneTree" id="ENSGT00390000002693"/>
<dbReference type="OMA" id="MDSICAL"/>
<keyword evidence="4" id="KW-0812">Transmembrane</keyword>
<evidence type="ECO:0000256" key="3">
    <source>
        <dbReference type="ARBA" id="ARBA00011720"/>
    </source>
</evidence>
<comment type="similarity">
    <text evidence="2">Belongs to the TMEM214 family.</text>
</comment>
<sequence>MATDGKTVEKWETVGKFKAKTRAQKQALSKTMLKADQLPLSTIQSPIFEGVNGKLPTNVPGKKLKSENNPVHKPPSNKQNIRKKLKKSANDNKFTFQSIEEAVKNEEIFTKIEEDLTGLKETFPNNEITWLKEIAAKLNTRLSCPETEITEQDFDFPINKANKNSHVILLKTFGKNVSKEVVRLIFQQYLTTMLDYMGRDMPSWGYRICLQAITHSHPTICSENLEKHLEKMKTYANDMKRCRALLWAIGQVGLKDMRCGLKVWLHLHLPNLDMKKLAPYSMSYIERIMNKCQRNPEQFLSDCLLPKHFVKITELVNGNFPMKDRMQKIYPTFRHLITHNSMAKREFFTHLMKFSSADEEVTNQLVKIGVTCLQEDPHCFAIWREPLL</sequence>
<dbReference type="Ensembl" id="ENSCSAVT00000016322.1">
    <property type="protein sequence ID" value="ENSCSAVP00000016141.1"/>
    <property type="gene ID" value="ENSCSAVG00000009497.1"/>
</dbReference>
<dbReference type="InParanoid" id="H2ZEX5"/>
<keyword evidence="9" id="KW-0325">Glycoprotein</keyword>
<dbReference type="Pfam" id="PF10151">
    <property type="entry name" value="TMEM214"/>
    <property type="match status" value="1"/>
</dbReference>
<feature type="region of interest" description="Disordered" evidence="11">
    <location>
        <begin position="54"/>
        <end position="87"/>
    </location>
</feature>
<keyword evidence="13" id="KW-1185">Reference proteome</keyword>
<dbReference type="InterPro" id="IPR019308">
    <property type="entry name" value="TMEM214"/>
</dbReference>
<dbReference type="Proteomes" id="UP000007875">
    <property type="component" value="Unassembled WGS sequence"/>
</dbReference>
<evidence type="ECO:0000256" key="8">
    <source>
        <dbReference type="ARBA" id="ARBA00023136"/>
    </source>
</evidence>
<dbReference type="GO" id="GO:0005794">
    <property type="term" value="C:Golgi apparatus"/>
    <property type="evidence" value="ECO:0007669"/>
    <property type="project" value="TreeGrafter"/>
</dbReference>
<reference evidence="13" key="1">
    <citation type="submission" date="2003-08" db="EMBL/GenBank/DDBJ databases">
        <authorList>
            <person name="Birren B."/>
            <person name="Nusbaum C."/>
            <person name="Abebe A."/>
            <person name="Abouelleil A."/>
            <person name="Adekoya E."/>
            <person name="Ait-zahra M."/>
            <person name="Allen N."/>
            <person name="Allen T."/>
            <person name="An P."/>
            <person name="Anderson M."/>
            <person name="Anderson S."/>
            <person name="Arachchi H."/>
            <person name="Armbruster J."/>
            <person name="Bachantsang P."/>
            <person name="Baldwin J."/>
            <person name="Barry A."/>
            <person name="Bayul T."/>
            <person name="Blitshsteyn B."/>
            <person name="Bloom T."/>
            <person name="Blye J."/>
            <person name="Boguslavskiy L."/>
            <person name="Borowsky M."/>
            <person name="Boukhgalter B."/>
            <person name="Brunache A."/>
            <person name="Butler J."/>
            <person name="Calixte N."/>
            <person name="Calvo S."/>
            <person name="Camarata J."/>
            <person name="Campo K."/>
            <person name="Chang J."/>
            <person name="Cheshatsang Y."/>
            <person name="Citroen M."/>
            <person name="Collymore A."/>
            <person name="Considine T."/>
            <person name="Cook A."/>
            <person name="Cooke P."/>
            <person name="Corum B."/>
            <person name="Cuomo C."/>
            <person name="David R."/>
            <person name="Dawoe T."/>
            <person name="Degray S."/>
            <person name="Dodge S."/>
            <person name="Dooley K."/>
            <person name="Dorje P."/>
            <person name="Dorjee K."/>
            <person name="Dorris L."/>
            <person name="Duffey N."/>
            <person name="Dupes A."/>
            <person name="Elkins T."/>
            <person name="Engels R."/>
            <person name="Erickson J."/>
            <person name="Farina A."/>
            <person name="Faro S."/>
            <person name="Ferreira P."/>
            <person name="Fischer H."/>
            <person name="Fitzgerald M."/>
            <person name="Foley K."/>
            <person name="Gage D."/>
            <person name="Galagan J."/>
            <person name="Gearin G."/>
            <person name="Gnerre S."/>
            <person name="Gnirke A."/>
            <person name="Goyette A."/>
            <person name="Graham J."/>
            <person name="Grandbois E."/>
            <person name="Gyaltsen K."/>
            <person name="Hafez N."/>
            <person name="Hagopian D."/>
            <person name="Hagos B."/>
            <person name="Hall J."/>
            <person name="Hatcher B."/>
            <person name="Heller A."/>
            <person name="Higgins H."/>
            <person name="Honan T."/>
            <person name="Horn A."/>
            <person name="Houde N."/>
            <person name="Hughes L."/>
            <person name="Hulme W."/>
            <person name="Husby E."/>
            <person name="Iliev I."/>
            <person name="Jaffe D."/>
            <person name="Jones C."/>
            <person name="Kamal M."/>
            <person name="Kamat A."/>
            <person name="Kamvysselis M."/>
            <person name="Karlsson E."/>
            <person name="Kells C."/>
            <person name="Kieu A."/>
            <person name="Kisner P."/>
            <person name="Kodira C."/>
            <person name="Kulbokas E."/>
            <person name="Labutti K."/>
            <person name="Lama D."/>
            <person name="Landers T."/>
            <person name="Leger J."/>
            <person name="Levine S."/>
            <person name="Lewis D."/>
            <person name="Lewis T."/>
            <person name="Lindblad-toh K."/>
            <person name="Liu X."/>
            <person name="Lokyitsang T."/>
            <person name="Lokyitsang Y."/>
            <person name="Lucien O."/>
            <person name="Lui A."/>
            <person name="Ma L.J."/>
            <person name="Mabbitt R."/>
            <person name="Macdonald J."/>
            <person name="Maclean C."/>
            <person name="Major J."/>
            <person name="Manning J."/>
            <person name="Marabella R."/>
            <person name="Maru K."/>
            <person name="Matthews C."/>
            <person name="Mauceli E."/>
            <person name="Mccarthy M."/>
            <person name="Mcdonough S."/>
            <person name="Mcghee T."/>
            <person name="Meldrim J."/>
            <person name="Meneus L."/>
            <person name="Mesirov J."/>
            <person name="Mihalev A."/>
            <person name="Mihova T."/>
            <person name="Mikkelsen T."/>
            <person name="Mlenga V."/>
            <person name="Moru K."/>
            <person name="Mozes J."/>
            <person name="Mulrain L."/>
            <person name="Munson G."/>
            <person name="Naylor J."/>
            <person name="Newes C."/>
            <person name="Nguyen C."/>
            <person name="Nguyen N."/>
            <person name="Nguyen T."/>
            <person name="Nicol R."/>
            <person name="Nielsen C."/>
            <person name="Nizzari M."/>
            <person name="Norbu C."/>
            <person name="Norbu N."/>
            <person name="O'donnell P."/>
            <person name="Okoawo O."/>
            <person name="O'leary S."/>
            <person name="Omotosho B."/>
            <person name="O'neill K."/>
            <person name="Osman S."/>
            <person name="Parker S."/>
            <person name="Perrin D."/>
            <person name="Phunkhang P."/>
            <person name="Piqani B."/>
            <person name="Purcell S."/>
            <person name="Rachupka T."/>
            <person name="Ramasamy U."/>
            <person name="Rameau R."/>
            <person name="Ray V."/>
            <person name="Raymond C."/>
            <person name="Retta R."/>
            <person name="Richardson S."/>
            <person name="Rise C."/>
            <person name="Rodriguez J."/>
            <person name="Rogers J."/>
            <person name="Rogov P."/>
            <person name="Rutman M."/>
            <person name="Schupbach R."/>
            <person name="Seaman C."/>
            <person name="Settipalli S."/>
            <person name="Sharpe T."/>
            <person name="Sheridan J."/>
            <person name="Sherpa N."/>
            <person name="Shi J."/>
            <person name="Smirnov S."/>
            <person name="Smith C."/>
            <person name="Sougnez C."/>
            <person name="Spencer B."/>
            <person name="Stalker J."/>
            <person name="Stange-thomann N."/>
            <person name="Stavropoulos S."/>
            <person name="Stetson K."/>
            <person name="Stone C."/>
            <person name="Stone S."/>
            <person name="Stubbs M."/>
            <person name="Talamas J."/>
            <person name="Tchuinga P."/>
            <person name="Tenzing P."/>
            <person name="Tesfaye S."/>
            <person name="Theodore J."/>
            <person name="Thoulutsang Y."/>
            <person name="Topham K."/>
            <person name="Towey S."/>
            <person name="Tsamla T."/>
            <person name="Tsomo N."/>
            <person name="Vallee D."/>
            <person name="Vassiliev H."/>
            <person name="Venkataraman V."/>
            <person name="Vinson J."/>
            <person name="Vo A."/>
            <person name="Wade C."/>
            <person name="Wang S."/>
            <person name="Wangchuk T."/>
            <person name="Wangdi T."/>
            <person name="Whittaker C."/>
            <person name="Wilkinson J."/>
            <person name="Wu Y."/>
            <person name="Wyman D."/>
            <person name="Yadav S."/>
            <person name="Yang S."/>
            <person name="Yang X."/>
            <person name="Yeager S."/>
            <person name="Yee E."/>
            <person name="Young G."/>
            <person name="Zainoun J."/>
            <person name="Zembeck L."/>
            <person name="Zimmer A."/>
            <person name="Zody M."/>
            <person name="Lander E."/>
        </authorList>
    </citation>
    <scope>NUCLEOTIDE SEQUENCE [LARGE SCALE GENOMIC DNA]</scope>
</reference>
<dbReference type="GO" id="GO:0006915">
    <property type="term" value="P:apoptotic process"/>
    <property type="evidence" value="ECO:0007669"/>
    <property type="project" value="UniProtKB-KW"/>
</dbReference>
<organism evidence="12 13">
    <name type="scientific">Ciona savignyi</name>
    <name type="common">Pacific transparent sea squirt</name>
    <dbReference type="NCBI Taxonomy" id="51511"/>
    <lineage>
        <taxon>Eukaryota</taxon>
        <taxon>Metazoa</taxon>
        <taxon>Chordata</taxon>
        <taxon>Tunicata</taxon>
        <taxon>Ascidiacea</taxon>
        <taxon>Phlebobranchia</taxon>
        <taxon>Cionidae</taxon>
        <taxon>Ciona</taxon>
    </lineage>
</organism>
<evidence type="ECO:0000256" key="1">
    <source>
        <dbReference type="ARBA" id="ARBA00004477"/>
    </source>
</evidence>
<evidence type="ECO:0000256" key="2">
    <source>
        <dbReference type="ARBA" id="ARBA00007984"/>
    </source>
</evidence>
<comment type="function">
    <text evidence="10">Critical mediator, in cooperation with CASP4, of endoplasmic reticulum-stress induced apoptosis. Required or the activation of CASP4 following endoplasmic reticulum stress.</text>
</comment>